<keyword evidence="3" id="KW-1185">Reference proteome</keyword>
<evidence type="ECO:0000313" key="2">
    <source>
        <dbReference type="EMBL" id="KAJ8936988.1"/>
    </source>
</evidence>
<feature type="domain" description="EGF-like" evidence="1">
    <location>
        <begin position="222"/>
        <end position="259"/>
    </location>
</feature>
<reference evidence="2" key="1">
    <citation type="journal article" date="2023" name="Insect Mol. Biol.">
        <title>Genome sequencing provides insights into the evolution of gene families encoding plant cell wall-degrading enzymes in longhorned beetles.</title>
        <authorList>
            <person name="Shin N.R."/>
            <person name="Okamura Y."/>
            <person name="Kirsch R."/>
            <person name="Pauchet Y."/>
        </authorList>
    </citation>
    <scope>NUCLEOTIDE SEQUENCE</scope>
    <source>
        <strain evidence="2">RBIC_L_NR</strain>
    </source>
</reference>
<proteinExistence type="predicted"/>
<comment type="caution">
    <text evidence="2">The sequence shown here is derived from an EMBL/GenBank/DDBJ whole genome shotgun (WGS) entry which is preliminary data.</text>
</comment>
<evidence type="ECO:0000313" key="3">
    <source>
        <dbReference type="Proteomes" id="UP001162156"/>
    </source>
</evidence>
<accession>A0AAV8XEW7</accession>
<dbReference type="InterPro" id="IPR000742">
    <property type="entry name" value="EGF"/>
</dbReference>
<dbReference type="EMBL" id="JANEYF010003362">
    <property type="protein sequence ID" value="KAJ8936988.1"/>
    <property type="molecule type" value="Genomic_DNA"/>
</dbReference>
<gene>
    <name evidence="2" type="ORF">NQ314_012070</name>
</gene>
<dbReference type="PANTHER" id="PTHR22963">
    <property type="entry name" value="ENDOGLIN-RELATED"/>
    <property type="match status" value="1"/>
</dbReference>
<dbReference type="SMART" id="SM00181">
    <property type="entry name" value="EGF"/>
    <property type="match status" value="2"/>
</dbReference>
<dbReference type="PANTHER" id="PTHR22963:SF39">
    <property type="entry name" value="DUMPY"/>
    <property type="match status" value="1"/>
</dbReference>
<feature type="domain" description="EGF-like" evidence="1">
    <location>
        <begin position="92"/>
        <end position="130"/>
    </location>
</feature>
<organism evidence="2 3">
    <name type="scientific">Rhamnusium bicolor</name>
    <dbReference type="NCBI Taxonomy" id="1586634"/>
    <lineage>
        <taxon>Eukaryota</taxon>
        <taxon>Metazoa</taxon>
        <taxon>Ecdysozoa</taxon>
        <taxon>Arthropoda</taxon>
        <taxon>Hexapoda</taxon>
        <taxon>Insecta</taxon>
        <taxon>Pterygota</taxon>
        <taxon>Neoptera</taxon>
        <taxon>Endopterygota</taxon>
        <taxon>Coleoptera</taxon>
        <taxon>Polyphaga</taxon>
        <taxon>Cucujiformia</taxon>
        <taxon>Chrysomeloidea</taxon>
        <taxon>Cerambycidae</taxon>
        <taxon>Lepturinae</taxon>
        <taxon>Rhagiini</taxon>
        <taxon>Rhamnusium</taxon>
    </lineage>
</organism>
<sequence>MMILVPMSCSSNSDCAGGNNCTQNMCHPQCKADNDCAYNEKCLRGNCQLTCRVDNDCFLGHICFNNMCFYGCHGDEDCTSSESCRNNKCVNPCEENPCGPNALCTVSNHRATCSCGKGFVPNPSAKVACVRAPAQPCKENRECPTGNACIDQFCRLVCSSDVGCLSNERCDISSGVCKPICRRDNDCRNDEICESLTCIIGCRSDSSCSAEKSCVNNKCIDLCSFPTACGTNANCTVINHQKQCGCPIPLIGNPLETCKYPLKACYADKECIKGQACYGGICQGMCRT</sequence>
<name>A0AAV8XEW7_9CUCU</name>
<evidence type="ECO:0000259" key="1">
    <source>
        <dbReference type="SMART" id="SM00181"/>
    </source>
</evidence>
<protein>
    <recommendedName>
        <fullName evidence="1">EGF-like domain-containing protein</fullName>
    </recommendedName>
</protein>
<dbReference type="Proteomes" id="UP001162156">
    <property type="component" value="Unassembled WGS sequence"/>
</dbReference>
<dbReference type="AlphaFoldDB" id="A0AAV8XEW7"/>